<gene>
    <name evidence="1" type="ORF">EVA_09406</name>
</gene>
<dbReference type="AlphaFoldDB" id="J9G6I4"/>
<accession>J9G6I4</accession>
<name>J9G6I4_9ZZZZ</name>
<evidence type="ECO:0000313" key="1">
    <source>
        <dbReference type="EMBL" id="EJX02489.1"/>
    </source>
</evidence>
<comment type="caution">
    <text evidence="1">The sequence shown here is derived from an EMBL/GenBank/DDBJ whole genome shotgun (WGS) entry which is preliminary data.</text>
</comment>
<organism evidence="1">
    <name type="scientific">gut metagenome</name>
    <dbReference type="NCBI Taxonomy" id="749906"/>
    <lineage>
        <taxon>unclassified sequences</taxon>
        <taxon>metagenomes</taxon>
        <taxon>organismal metagenomes</taxon>
    </lineage>
</organism>
<proteinExistence type="predicted"/>
<reference evidence="1" key="1">
    <citation type="journal article" date="2012" name="PLoS ONE">
        <title>Gene sets for utilization of primary and secondary nutrition supplies in the distal gut of endangered iberian lynx.</title>
        <authorList>
            <person name="Alcaide M."/>
            <person name="Messina E."/>
            <person name="Richter M."/>
            <person name="Bargiela R."/>
            <person name="Peplies J."/>
            <person name="Huws S.A."/>
            <person name="Newbold C.J."/>
            <person name="Golyshin P.N."/>
            <person name="Simon M.A."/>
            <person name="Lopez G."/>
            <person name="Yakimov M.M."/>
            <person name="Ferrer M."/>
        </authorList>
    </citation>
    <scope>NUCLEOTIDE SEQUENCE</scope>
</reference>
<dbReference type="EMBL" id="AMCI01002525">
    <property type="protein sequence ID" value="EJX02489.1"/>
    <property type="molecule type" value="Genomic_DNA"/>
</dbReference>
<protein>
    <submittedName>
        <fullName evidence="1">Uncharacterized protein</fullName>
    </submittedName>
</protein>
<sequence>MINRKYLNLHCLLPLRRFTLVECFFSFIKNQTLSRLTI</sequence>